<reference evidence="1" key="1">
    <citation type="submission" date="2022-03" db="EMBL/GenBank/DDBJ databases">
        <authorList>
            <person name="Sayadi A."/>
        </authorList>
    </citation>
    <scope>NUCLEOTIDE SEQUENCE</scope>
</reference>
<gene>
    <name evidence="1" type="ORF">ACAOBT_LOCUS5828</name>
</gene>
<protein>
    <submittedName>
        <fullName evidence="1">Uncharacterized protein</fullName>
    </submittedName>
</protein>
<dbReference type="EMBL" id="CAKOFQ010006715">
    <property type="protein sequence ID" value="CAH1964488.1"/>
    <property type="molecule type" value="Genomic_DNA"/>
</dbReference>
<dbReference type="AlphaFoldDB" id="A0A9P0JZT0"/>
<name>A0A9P0JZT0_ACAOB</name>
<evidence type="ECO:0000313" key="2">
    <source>
        <dbReference type="Proteomes" id="UP001152888"/>
    </source>
</evidence>
<organism evidence="1 2">
    <name type="scientific">Acanthoscelides obtectus</name>
    <name type="common">Bean weevil</name>
    <name type="synonym">Bruchus obtectus</name>
    <dbReference type="NCBI Taxonomy" id="200917"/>
    <lineage>
        <taxon>Eukaryota</taxon>
        <taxon>Metazoa</taxon>
        <taxon>Ecdysozoa</taxon>
        <taxon>Arthropoda</taxon>
        <taxon>Hexapoda</taxon>
        <taxon>Insecta</taxon>
        <taxon>Pterygota</taxon>
        <taxon>Neoptera</taxon>
        <taxon>Endopterygota</taxon>
        <taxon>Coleoptera</taxon>
        <taxon>Polyphaga</taxon>
        <taxon>Cucujiformia</taxon>
        <taxon>Chrysomeloidea</taxon>
        <taxon>Chrysomelidae</taxon>
        <taxon>Bruchinae</taxon>
        <taxon>Bruchini</taxon>
        <taxon>Acanthoscelides</taxon>
    </lineage>
</organism>
<keyword evidence="2" id="KW-1185">Reference proteome</keyword>
<dbReference type="Proteomes" id="UP001152888">
    <property type="component" value="Unassembled WGS sequence"/>
</dbReference>
<evidence type="ECO:0000313" key="1">
    <source>
        <dbReference type="EMBL" id="CAH1964488.1"/>
    </source>
</evidence>
<proteinExistence type="predicted"/>
<comment type="caution">
    <text evidence="1">The sequence shown here is derived from an EMBL/GenBank/DDBJ whole genome shotgun (WGS) entry which is preliminary data.</text>
</comment>
<dbReference type="OrthoDB" id="40048at2759"/>
<sequence>MIWSSVDCPPCLYAGFSFNIKSLLHLPKLILERRVNLWSPNPKETISFSFLFHTMKLASVKLHSMALMSRSVSR</sequence>
<accession>A0A9P0JZT0</accession>